<proteinExistence type="predicted"/>
<evidence type="ECO:0000256" key="6">
    <source>
        <dbReference type="ARBA" id="ARBA00022989"/>
    </source>
</evidence>
<dbReference type="InterPro" id="IPR008457">
    <property type="entry name" value="Cu-R_CopD_dom"/>
</dbReference>
<geneLocation type="plasmid" evidence="12 13">
    <name>pPDG3</name>
</geneLocation>
<dbReference type="AlphaFoldDB" id="A0A076EZR1"/>
<feature type="transmembrane region" description="Helical" evidence="9">
    <location>
        <begin position="319"/>
        <end position="341"/>
    </location>
</feature>
<dbReference type="RefSeq" id="WP_128644034.1">
    <property type="nucleotide sequence ID" value="NZ_CP008950.1"/>
</dbReference>
<dbReference type="GO" id="GO:0042597">
    <property type="term" value="C:periplasmic space"/>
    <property type="evidence" value="ECO:0007669"/>
    <property type="project" value="InterPro"/>
</dbReference>
<evidence type="ECO:0000256" key="4">
    <source>
        <dbReference type="ARBA" id="ARBA00022723"/>
    </source>
</evidence>
<dbReference type="InterPro" id="IPR014755">
    <property type="entry name" value="Cu-Rt/internalin_Ig-like"/>
</dbReference>
<sequence length="644" mass="66014">MPTLARPLFRGLVLLLALVAIAGAGAGVAGAHPTLLFTDPGADTAVSAPPQSITLMFNEPVTPAAPAIIVHDNAGRAVPMGGAETARDGRVLTARPADTLAPGTYTVRWQVTGADGDLVEQDFRFAVGLALTGEGSAAEGPSTSWTDAGLRWLLFLGLALALGGLIAERVTTTARTENPSLPVVRSSVVAGALIGLAGVLGLGAALAASAGTVRVLWQEGPGLVLLTEAAGLALAAAVASTGRRVWAAIPLVLVVAAEGVRSHANIAAPGWGGAVTAVHLAAAAIWVGALAHTVRAVLAWWSEKPAVRWVVAGYTRLAVWTFLIVVATGTATALLLIPVSALLTTTYGQVLVVKLVLVAAASGLALTARLSLRTPERTAMLRNPIRAESMLLIAVLAASAALASTTPADSSQQPAPPPPVGPVLPLGTLAGQVGISVSASDRQLVVRLSTPRRGDYYAPEPDQDFTLSGRIDTSEGDDSALALRGCGPGCFVAPATWQSGDNVLTLGAAAQGWQGGTVSLLVPWPTEPGGDDLARAVAATRAEGDLTVYEAVTSDTTGPVPEPQRLDLPADFFLAQEPYADGTAPLAVRLPHQGGTMRLALGYPAAGMNVLLTLDDAGRISEETLTDTKHLVTRRFLYPEPGRR</sequence>
<dbReference type="GO" id="GO:0006825">
    <property type="term" value="P:copper ion transport"/>
    <property type="evidence" value="ECO:0007669"/>
    <property type="project" value="InterPro"/>
</dbReference>
<keyword evidence="3 9" id="KW-0812">Transmembrane</keyword>
<gene>
    <name evidence="12" type="ORF">EP51_45440</name>
</gene>
<feature type="domain" description="CopC" evidence="10">
    <location>
        <begin position="32"/>
        <end position="127"/>
    </location>
</feature>
<organism evidence="12 13">
    <name type="scientific">Rhodococcus opacus</name>
    <name type="common">Nocardia opaca</name>
    <dbReference type="NCBI Taxonomy" id="37919"/>
    <lineage>
        <taxon>Bacteria</taxon>
        <taxon>Bacillati</taxon>
        <taxon>Actinomycetota</taxon>
        <taxon>Actinomycetes</taxon>
        <taxon>Mycobacteriales</taxon>
        <taxon>Nocardiaceae</taxon>
        <taxon>Rhodococcus</taxon>
    </lineage>
</organism>
<feature type="transmembrane region" description="Helical" evidence="9">
    <location>
        <begin position="347"/>
        <end position="368"/>
    </location>
</feature>
<comment type="subcellular location">
    <subcellularLocation>
        <location evidence="1">Cell membrane</location>
        <topology evidence="1">Multi-pass membrane protein</topology>
    </subcellularLocation>
</comment>
<evidence type="ECO:0000256" key="7">
    <source>
        <dbReference type="ARBA" id="ARBA00023008"/>
    </source>
</evidence>
<dbReference type="GO" id="GO:0005507">
    <property type="term" value="F:copper ion binding"/>
    <property type="evidence" value="ECO:0007669"/>
    <property type="project" value="InterPro"/>
</dbReference>
<keyword evidence="6 9" id="KW-1133">Transmembrane helix</keyword>
<dbReference type="InterPro" id="IPR007348">
    <property type="entry name" value="CopC_dom"/>
</dbReference>
<name>A0A076EZR1_RHOOP</name>
<protein>
    <submittedName>
        <fullName evidence="12">Copper resistance protein CopC</fullName>
    </submittedName>
</protein>
<keyword evidence="5" id="KW-0732">Signal</keyword>
<dbReference type="GO" id="GO:0046688">
    <property type="term" value="P:response to copper ion"/>
    <property type="evidence" value="ECO:0007669"/>
    <property type="project" value="InterPro"/>
</dbReference>
<evidence type="ECO:0000259" key="10">
    <source>
        <dbReference type="Pfam" id="PF04234"/>
    </source>
</evidence>
<evidence type="ECO:0000313" key="13">
    <source>
        <dbReference type="Proteomes" id="UP000028488"/>
    </source>
</evidence>
<feature type="transmembrane region" description="Helical" evidence="9">
    <location>
        <begin position="276"/>
        <end position="298"/>
    </location>
</feature>
<dbReference type="Pfam" id="PF05425">
    <property type="entry name" value="CopD"/>
    <property type="match status" value="1"/>
</dbReference>
<dbReference type="InterPro" id="IPR014756">
    <property type="entry name" value="Ig_E-set"/>
</dbReference>
<keyword evidence="4" id="KW-0479">Metal-binding</keyword>
<evidence type="ECO:0000256" key="3">
    <source>
        <dbReference type="ARBA" id="ARBA00022692"/>
    </source>
</evidence>
<dbReference type="SUPFAM" id="SSF81296">
    <property type="entry name" value="E set domains"/>
    <property type="match status" value="1"/>
</dbReference>
<evidence type="ECO:0000259" key="11">
    <source>
        <dbReference type="Pfam" id="PF05425"/>
    </source>
</evidence>
<feature type="domain" description="Copper resistance protein D" evidence="11">
    <location>
        <begin position="311"/>
        <end position="402"/>
    </location>
</feature>
<dbReference type="EMBL" id="CP008950">
    <property type="protein sequence ID" value="AII11276.1"/>
    <property type="molecule type" value="Genomic_DNA"/>
</dbReference>
<dbReference type="PANTHER" id="PTHR34820:SF4">
    <property type="entry name" value="INNER MEMBRANE PROTEIN YEBZ"/>
    <property type="match status" value="1"/>
</dbReference>
<feature type="transmembrane region" description="Helical" evidence="9">
    <location>
        <begin position="188"/>
        <end position="208"/>
    </location>
</feature>
<keyword evidence="2" id="KW-1003">Cell membrane</keyword>
<dbReference type="GO" id="GO:0005886">
    <property type="term" value="C:plasma membrane"/>
    <property type="evidence" value="ECO:0007669"/>
    <property type="project" value="UniProtKB-SubCell"/>
</dbReference>
<feature type="transmembrane region" description="Helical" evidence="9">
    <location>
        <begin position="149"/>
        <end position="167"/>
    </location>
</feature>
<keyword evidence="12" id="KW-0614">Plasmid</keyword>
<keyword evidence="7" id="KW-0186">Copper</keyword>
<dbReference type="Gene3D" id="2.60.40.1220">
    <property type="match status" value="1"/>
</dbReference>
<dbReference type="Proteomes" id="UP000028488">
    <property type="component" value="Plasmid pPDG3"/>
</dbReference>
<evidence type="ECO:0000256" key="9">
    <source>
        <dbReference type="SAM" id="Phobius"/>
    </source>
</evidence>
<accession>A0A076EZR1</accession>
<feature type="transmembrane region" description="Helical" evidence="9">
    <location>
        <begin position="220"/>
        <end position="238"/>
    </location>
</feature>
<evidence type="ECO:0000313" key="12">
    <source>
        <dbReference type="EMBL" id="AII11276.1"/>
    </source>
</evidence>
<keyword evidence="8 9" id="KW-0472">Membrane</keyword>
<evidence type="ECO:0000256" key="2">
    <source>
        <dbReference type="ARBA" id="ARBA00022475"/>
    </source>
</evidence>
<dbReference type="InterPro" id="IPR032694">
    <property type="entry name" value="CopC/D"/>
</dbReference>
<dbReference type="PANTHER" id="PTHR34820">
    <property type="entry name" value="INNER MEMBRANE PROTEIN YEBZ"/>
    <property type="match status" value="1"/>
</dbReference>
<evidence type="ECO:0000256" key="5">
    <source>
        <dbReference type="ARBA" id="ARBA00022729"/>
    </source>
</evidence>
<evidence type="ECO:0000256" key="1">
    <source>
        <dbReference type="ARBA" id="ARBA00004651"/>
    </source>
</evidence>
<evidence type="ECO:0000256" key="8">
    <source>
        <dbReference type="ARBA" id="ARBA00023136"/>
    </source>
</evidence>
<reference evidence="12 13" key="1">
    <citation type="submission" date="2014-07" db="EMBL/GenBank/DDBJ databases">
        <title>Genome Sequence of Rhodococcus opacus Strain R7, a Biodegrader of Mono- and Polycyclic Aromatic Hydrocarbons.</title>
        <authorList>
            <person name="Di Gennaro P."/>
            <person name="Zampolli J."/>
            <person name="Presti I."/>
            <person name="Cappelletti M."/>
            <person name="D'Ursi P."/>
            <person name="Orro A."/>
            <person name="Mezzelani A."/>
            <person name="Milanesi L."/>
        </authorList>
    </citation>
    <scope>NUCLEOTIDE SEQUENCE [LARGE SCALE GENOMIC DNA]</scope>
    <source>
        <strain evidence="12 13">R7</strain>
        <plasmid evidence="12">pPDG3</plasmid>
    </source>
</reference>
<dbReference type="Pfam" id="PF04234">
    <property type="entry name" value="CopC"/>
    <property type="match status" value="1"/>
</dbReference>